<reference evidence="3" key="1">
    <citation type="submission" date="2022-08" db="EMBL/GenBank/DDBJ databases">
        <title>Mycobacterium kiyosense sp. nov., scotochromogenic slow-glowing species isolated from respiratory specimens.</title>
        <authorList>
            <person name="Fukano H."/>
            <person name="Kazumi Y."/>
            <person name="Sakagami N."/>
            <person name="Ato M."/>
            <person name="Mitarai S."/>
            <person name="Hoshino Y."/>
        </authorList>
    </citation>
    <scope>NUCLEOTIDE SEQUENCE</scope>
    <source>
        <strain evidence="3">1413</strain>
        <strain evidence="2">SRL2020-028</strain>
    </source>
</reference>
<accession>A0A9P3Q439</accession>
<dbReference type="Proteomes" id="UP001165663">
    <property type="component" value="Unassembled WGS sequence"/>
</dbReference>
<proteinExistence type="predicted"/>
<dbReference type="PIRSF" id="PIRSF016184">
    <property type="entry name" value="PhzC_PhzF"/>
    <property type="match status" value="1"/>
</dbReference>
<protein>
    <recommendedName>
        <fullName evidence="5">PhzF family phenazine biosynthesis protein</fullName>
    </recommendedName>
</protein>
<dbReference type="PANTHER" id="PTHR13774:SF32">
    <property type="entry name" value="ANTISENSE-ENHANCING SEQUENCE 1"/>
    <property type="match status" value="1"/>
</dbReference>
<evidence type="ECO:0000256" key="1">
    <source>
        <dbReference type="PIRSR" id="PIRSR016184-1"/>
    </source>
</evidence>
<comment type="caution">
    <text evidence="3">The sequence shown here is derived from an EMBL/GenBank/DDBJ whole genome shotgun (WGS) entry which is preliminary data.</text>
</comment>
<keyword evidence="4" id="KW-1185">Reference proteome</keyword>
<evidence type="ECO:0000313" key="4">
    <source>
        <dbReference type="Proteomes" id="UP001064782"/>
    </source>
</evidence>
<evidence type="ECO:0000313" key="3">
    <source>
        <dbReference type="EMBL" id="GLD29374.1"/>
    </source>
</evidence>
<dbReference type="GeneID" id="83628948"/>
<gene>
    <name evidence="3" type="ORF">Mkiyose1413_12570</name>
    <name evidence="2" type="ORF">SRL2020028_24740</name>
</gene>
<organism evidence="3 4">
    <name type="scientific">Mycobacterium kiyosense</name>
    <dbReference type="NCBI Taxonomy" id="2871094"/>
    <lineage>
        <taxon>Bacteria</taxon>
        <taxon>Bacillati</taxon>
        <taxon>Actinomycetota</taxon>
        <taxon>Actinomycetes</taxon>
        <taxon>Mycobacteriales</taxon>
        <taxon>Mycobacteriaceae</taxon>
        <taxon>Mycobacterium</taxon>
    </lineage>
</organism>
<dbReference type="GO" id="GO:0016853">
    <property type="term" value="F:isomerase activity"/>
    <property type="evidence" value="ECO:0007669"/>
    <property type="project" value="TreeGrafter"/>
</dbReference>
<dbReference type="Pfam" id="PF02567">
    <property type="entry name" value="PhzC-PhzF"/>
    <property type="match status" value="2"/>
</dbReference>
<evidence type="ECO:0000313" key="2">
    <source>
        <dbReference type="EMBL" id="GLB83218.1"/>
    </source>
</evidence>
<dbReference type="Proteomes" id="UP001064782">
    <property type="component" value="Unassembled WGS sequence"/>
</dbReference>
<dbReference type="AlphaFoldDB" id="A0A9P3Q439"/>
<sequence length="228" mass="24857">MTVDVTVLRVFTDSDGRFGNPLGVVDADVVDATERQRVATELGYSETVFVEMPTADSTSAQATIYTPLIELPFAGHPTVGASWWLRERGLPVNTLQVPAGLVQVSYEDDRTAIEAPAEWAPDFAIHDLESPDAVVSADPADYSDDVAHYLWAWADRSAGAVRARMFAANLGVAEDQATGSAAMRLTDYLSRDLVITQGNGSVIETRWSPRTWVRIAGRVTEDTVRQID</sequence>
<dbReference type="GO" id="GO:0005737">
    <property type="term" value="C:cytoplasm"/>
    <property type="evidence" value="ECO:0007669"/>
    <property type="project" value="TreeGrafter"/>
</dbReference>
<dbReference type="EMBL" id="BRXE01000022">
    <property type="protein sequence ID" value="GLB83218.1"/>
    <property type="molecule type" value="Genomic_DNA"/>
</dbReference>
<dbReference type="Gene3D" id="3.10.310.10">
    <property type="entry name" value="Diaminopimelate Epimerase, Chain A, domain 1"/>
    <property type="match status" value="2"/>
</dbReference>
<name>A0A9P3Q439_9MYCO</name>
<dbReference type="PANTHER" id="PTHR13774">
    <property type="entry name" value="PHENAZINE BIOSYNTHESIS PROTEIN"/>
    <property type="match status" value="1"/>
</dbReference>
<evidence type="ECO:0008006" key="5">
    <source>
        <dbReference type="Google" id="ProtNLM"/>
    </source>
</evidence>
<dbReference type="EMBL" id="BRZI01000005">
    <property type="protein sequence ID" value="GLD29374.1"/>
    <property type="molecule type" value="Genomic_DNA"/>
</dbReference>
<dbReference type="SUPFAM" id="SSF54506">
    <property type="entry name" value="Diaminopimelate epimerase-like"/>
    <property type="match status" value="1"/>
</dbReference>
<dbReference type="InterPro" id="IPR003719">
    <property type="entry name" value="Phenazine_PhzF-like"/>
</dbReference>
<feature type="active site" evidence="1">
    <location>
        <position position="46"/>
    </location>
</feature>
<dbReference type="RefSeq" id="WP_238305744.1">
    <property type="nucleotide sequence ID" value="NZ_BRXE01000022.1"/>
</dbReference>